<dbReference type="SMART" id="SM00875">
    <property type="entry name" value="BACK"/>
    <property type="match status" value="1"/>
</dbReference>
<keyword evidence="4" id="KW-1185">Reference proteome</keyword>
<dbReference type="InterPro" id="IPR056184">
    <property type="entry name" value="TRAF_BTBD17"/>
</dbReference>
<dbReference type="InterPro" id="IPR051481">
    <property type="entry name" value="BTB-POZ/Galectin-3-binding"/>
</dbReference>
<name>A0A8W8JCA8_MAGGI</name>
<dbReference type="Pfam" id="PF23651">
    <property type="entry name" value="TRAF_BTBD17"/>
    <property type="match status" value="1"/>
</dbReference>
<protein>
    <recommendedName>
        <fullName evidence="2">BTB domain-containing protein</fullName>
    </recommendedName>
</protein>
<dbReference type="InterPro" id="IPR011333">
    <property type="entry name" value="SKP1/BTB/POZ_sf"/>
</dbReference>
<organism evidence="3 4">
    <name type="scientific">Magallana gigas</name>
    <name type="common">Pacific oyster</name>
    <name type="synonym">Crassostrea gigas</name>
    <dbReference type="NCBI Taxonomy" id="29159"/>
    <lineage>
        <taxon>Eukaryota</taxon>
        <taxon>Metazoa</taxon>
        <taxon>Spiralia</taxon>
        <taxon>Lophotrochozoa</taxon>
        <taxon>Mollusca</taxon>
        <taxon>Bivalvia</taxon>
        <taxon>Autobranchia</taxon>
        <taxon>Pteriomorphia</taxon>
        <taxon>Ostreida</taxon>
        <taxon>Ostreoidea</taxon>
        <taxon>Ostreidae</taxon>
        <taxon>Magallana</taxon>
    </lineage>
</organism>
<evidence type="ECO:0000256" key="1">
    <source>
        <dbReference type="SAM" id="MobiDB-lite"/>
    </source>
</evidence>
<dbReference type="EnsemblMetazoa" id="G18496.1">
    <property type="protein sequence ID" value="G18496.1:cds"/>
    <property type="gene ID" value="G18496"/>
</dbReference>
<dbReference type="PANTHER" id="PTHR24410:SF41">
    <property type="entry name" value="HL07962P"/>
    <property type="match status" value="1"/>
</dbReference>
<reference evidence="3" key="1">
    <citation type="submission" date="2022-08" db="UniProtKB">
        <authorList>
            <consortium name="EnsemblMetazoa"/>
        </authorList>
    </citation>
    <scope>IDENTIFICATION</scope>
    <source>
        <strain evidence="3">05x7-T-G4-1.051#20</strain>
    </source>
</reference>
<dbReference type="InterPro" id="IPR008974">
    <property type="entry name" value="TRAF-like"/>
</dbReference>
<dbReference type="AlphaFoldDB" id="A0A8W8JCA8"/>
<dbReference type="Pfam" id="PF00651">
    <property type="entry name" value="BTB"/>
    <property type="match status" value="1"/>
</dbReference>
<evidence type="ECO:0000259" key="2">
    <source>
        <dbReference type="PROSITE" id="PS50097"/>
    </source>
</evidence>
<dbReference type="SUPFAM" id="SSF54695">
    <property type="entry name" value="POZ domain"/>
    <property type="match status" value="1"/>
</dbReference>
<dbReference type="PROSITE" id="PS50097">
    <property type="entry name" value="BTB"/>
    <property type="match status" value="1"/>
</dbReference>
<sequence>MDAKRVCSSSDLVPPKDPSEETVDDGKHVVHRFQELFESENLSDIVLVVGLTRYSVHKFVLITASDVFQAMLNENQWHEANQPEVTLTEEEECLPVFRDFLRYLYCGSVTLTTSTVLPVLILADKYCIPSLCESCVQYMSQHVVESPDTNRTLSWYQYAKIRGYEKLKEETFRFILSNFHIVQNSPDWLVLNKFEVQEFLSSSDIVVESEYILWRKLAEWFGHQDDITGVLKELLPLVRFSLMTPKQLYDIESSDLYKENHHVFSEKFLQAYRRHSLLSEDVEKLSNTMHEPHRNYSAPSYGISCPLTLINYQVKAKIDSKIIVDNFKVPLQFNPSSNTTDQAKASFHVEFFPKGYFQPHMLYQTYLGKHNEKTTLVVRRMNPILTPEVVTVEVTMVIYGKKNQVQYVAHSVTKTHHFCEKSRKLEIEDVISIEKLQENNSRYLVNGRFEATLFLKVIDVHDTKDGNKK</sequence>
<evidence type="ECO:0000313" key="4">
    <source>
        <dbReference type="Proteomes" id="UP000005408"/>
    </source>
</evidence>
<accession>A0A8W8JCA8</accession>
<dbReference type="Pfam" id="PF07707">
    <property type="entry name" value="BACK"/>
    <property type="match status" value="1"/>
</dbReference>
<evidence type="ECO:0000313" key="3">
    <source>
        <dbReference type="EnsemblMetazoa" id="G18496.1:cds"/>
    </source>
</evidence>
<dbReference type="InterPro" id="IPR000210">
    <property type="entry name" value="BTB/POZ_dom"/>
</dbReference>
<dbReference type="Gene3D" id="2.60.210.10">
    <property type="entry name" value="Apoptosis, Tumor Necrosis Factor Receptor Associated Protein 2, Chain A"/>
    <property type="match status" value="1"/>
</dbReference>
<dbReference type="OrthoDB" id="2359033at2759"/>
<dbReference type="SMART" id="SM00225">
    <property type="entry name" value="BTB"/>
    <property type="match status" value="1"/>
</dbReference>
<dbReference type="OMA" id="SWYHYAK"/>
<dbReference type="PANTHER" id="PTHR24410">
    <property type="entry name" value="HL07962P-RELATED"/>
    <property type="match status" value="1"/>
</dbReference>
<proteinExistence type="predicted"/>
<feature type="domain" description="BTB" evidence="2">
    <location>
        <begin position="43"/>
        <end position="113"/>
    </location>
</feature>
<dbReference type="Gene3D" id="1.25.40.420">
    <property type="match status" value="1"/>
</dbReference>
<feature type="region of interest" description="Disordered" evidence="1">
    <location>
        <begin position="1"/>
        <end position="24"/>
    </location>
</feature>
<dbReference type="Proteomes" id="UP000005408">
    <property type="component" value="Unassembled WGS sequence"/>
</dbReference>
<dbReference type="InterPro" id="IPR011705">
    <property type="entry name" value="BACK"/>
</dbReference>
<dbReference type="Gene3D" id="3.30.710.10">
    <property type="entry name" value="Potassium Channel Kv1.1, Chain A"/>
    <property type="match status" value="1"/>
</dbReference>
<dbReference type="CDD" id="cd18493">
    <property type="entry name" value="BACK_BTBD17"/>
    <property type="match status" value="1"/>
</dbReference>